<organism evidence="1 2">
    <name type="scientific">Ancylostoma ceylanicum</name>
    <dbReference type="NCBI Taxonomy" id="53326"/>
    <lineage>
        <taxon>Eukaryota</taxon>
        <taxon>Metazoa</taxon>
        <taxon>Ecdysozoa</taxon>
        <taxon>Nematoda</taxon>
        <taxon>Chromadorea</taxon>
        <taxon>Rhabditida</taxon>
        <taxon>Rhabditina</taxon>
        <taxon>Rhabditomorpha</taxon>
        <taxon>Strongyloidea</taxon>
        <taxon>Ancylostomatidae</taxon>
        <taxon>Ancylostomatinae</taxon>
        <taxon>Ancylostoma</taxon>
    </lineage>
</organism>
<keyword evidence="2" id="KW-1185">Reference proteome</keyword>
<evidence type="ECO:0000313" key="1">
    <source>
        <dbReference type="EMBL" id="EYC33267.1"/>
    </source>
</evidence>
<reference evidence="2" key="1">
    <citation type="journal article" date="2015" name="Nat. Genet.">
        <title>The genome and transcriptome of the zoonotic hookworm Ancylostoma ceylanicum identify infection-specific gene families.</title>
        <authorList>
            <person name="Schwarz E.M."/>
            <person name="Hu Y."/>
            <person name="Antoshechkin I."/>
            <person name="Miller M.M."/>
            <person name="Sternberg P.W."/>
            <person name="Aroian R.V."/>
        </authorList>
    </citation>
    <scope>NUCLEOTIDE SEQUENCE</scope>
    <source>
        <strain evidence="2">HY135</strain>
    </source>
</reference>
<name>A0A016W1U4_9BILA</name>
<dbReference type="EMBL" id="JARK01001338">
    <property type="protein sequence ID" value="EYC33267.1"/>
    <property type="molecule type" value="Genomic_DNA"/>
</dbReference>
<protein>
    <submittedName>
        <fullName evidence="1">Uncharacterized protein</fullName>
    </submittedName>
</protein>
<gene>
    <name evidence="1" type="primary">Acey_s0002.g695</name>
    <name evidence="1" type="ORF">Y032_0002g695</name>
</gene>
<sequence>MTPTISHIPAWNRPKKGLVVLPDQHLAGSKLLPVPELQRLTCRRIAFLRKLSPLRLERRHDPFPRKSY</sequence>
<dbReference type="Proteomes" id="UP000024635">
    <property type="component" value="Unassembled WGS sequence"/>
</dbReference>
<accession>A0A016W1U4</accession>
<dbReference type="AlphaFoldDB" id="A0A016W1U4"/>
<comment type="caution">
    <text evidence="1">The sequence shown here is derived from an EMBL/GenBank/DDBJ whole genome shotgun (WGS) entry which is preliminary data.</text>
</comment>
<evidence type="ECO:0000313" key="2">
    <source>
        <dbReference type="Proteomes" id="UP000024635"/>
    </source>
</evidence>
<proteinExistence type="predicted"/>